<dbReference type="InterPro" id="IPR036736">
    <property type="entry name" value="ACP-like_sf"/>
</dbReference>
<accession>A0A6A6SIA9</accession>
<name>A0A6A6SIA9_9PLEO</name>
<proteinExistence type="predicted"/>
<organism evidence="5 6">
    <name type="scientific">Lophiostoma macrostomum CBS 122681</name>
    <dbReference type="NCBI Taxonomy" id="1314788"/>
    <lineage>
        <taxon>Eukaryota</taxon>
        <taxon>Fungi</taxon>
        <taxon>Dikarya</taxon>
        <taxon>Ascomycota</taxon>
        <taxon>Pezizomycotina</taxon>
        <taxon>Dothideomycetes</taxon>
        <taxon>Pleosporomycetidae</taxon>
        <taxon>Pleosporales</taxon>
        <taxon>Lophiostomataceae</taxon>
        <taxon>Lophiostoma</taxon>
    </lineage>
</organism>
<dbReference type="InterPro" id="IPR050091">
    <property type="entry name" value="PKS_NRPS_Biosynth_Enz"/>
</dbReference>
<dbReference type="InterPro" id="IPR014030">
    <property type="entry name" value="Ketoacyl_synth_N"/>
</dbReference>
<dbReference type="GO" id="GO:0044550">
    <property type="term" value="P:secondary metabolite biosynthetic process"/>
    <property type="evidence" value="ECO:0007669"/>
    <property type="project" value="TreeGrafter"/>
</dbReference>
<dbReference type="SUPFAM" id="SSF53901">
    <property type="entry name" value="Thiolase-like"/>
    <property type="match status" value="1"/>
</dbReference>
<reference evidence="5" key="1">
    <citation type="journal article" date="2020" name="Stud. Mycol.">
        <title>101 Dothideomycetes genomes: a test case for predicting lifestyles and emergence of pathogens.</title>
        <authorList>
            <person name="Haridas S."/>
            <person name="Albert R."/>
            <person name="Binder M."/>
            <person name="Bloem J."/>
            <person name="Labutti K."/>
            <person name="Salamov A."/>
            <person name="Andreopoulos B."/>
            <person name="Baker S."/>
            <person name="Barry K."/>
            <person name="Bills G."/>
            <person name="Bluhm B."/>
            <person name="Cannon C."/>
            <person name="Castanera R."/>
            <person name="Culley D."/>
            <person name="Daum C."/>
            <person name="Ezra D."/>
            <person name="Gonzalez J."/>
            <person name="Henrissat B."/>
            <person name="Kuo A."/>
            <person name="Liang C."/>
            <person name="Lipzen A."/>
            <person name="Lutzoni F."/>
            <person name="Magnuson J."/>
            <person name="Mondo S."/>
            <person name="Nolan M."/>
            <person name="Ohm R."/>
            <person name="Pangilinan J."/>
            <person name="Park H.-J."/>
            <person name="Ramirez L."/>
            <person name="Alfaro M."/>
            <person name="Sun H."/>
            <person name="Tritt A."/>
            <person name="Yoshinaga Y."/>
            <person name="Zwiers L.-H."/>
            <person name="Turgeon B."/>
            <person name="Goodwin S."/>
            <person name="Spatafora J."/>
            <person name="Crous P."/>
            <person name="Grigoriev I."/>
        </authorList>
    </citation>
    <scope>NUCLEOTIDE SEQUENCE</scope>
    <source>
        <strain evidence="5">CBS 122681</strain>
    </source>
</reference>
<dbReference type="GO" id="GO:0004312">
    <property type="term" value="F:fatty acid synthase activity"/>
    <property type="evidence" value="ECO:0007669"/>
    <property type="project" value="TreeGrafter"/>
</dbReference>
<protein>
    <submittedName>
        <fullName evidence="5">Ketoacyl-synt-domain-containing protein</fullName>
    </submittedName>
</protein>
<dbReference type="InterPro" id="IPR020841">
    <property type="entry name" value="PKS_Beta-ketoAc_synthase_dom"/>
</dbReference>
<dbReference type="AlphaFoldDB" id="A0A6A6SIA9"/>
<evidence type="ECO:0000256" key="3">
    <source>
        <dbReference type="ARBA" id="ARBA00022679"/>
    </source>
</evidence>
<gene>
    <name evidence="5" type="ORF">K491DRAFT_685772</name>
</gene>
<keyword evidence="2" id="KW-0597">Phosphoprotein</keyword>
<keyword evidence="3" id="KW-0808">Transferase</keyword>
<dbReference type="Pfam" id="PF00109">
    <property type="entry name" value="ketoacyl-synt"/>
    <property type="match status" value="1"/>
</dbReference>
<evidence type="ECO:0000256" key="1">
    <source>
        <dbReference type="ARBA" id="ARBA00022450"/>
    </source>
</evidence>
<dbReference type="Gene3D" id="1.10.1200.10">
    <property type="entry name" value="ACP-like"/>
    <property type="match status" value="1"/>
</dbReference>
<dbReference type="Gene3D" id="3.40.47.10">
    <property type="match status" value="1"/>
</dbReference>
<feature type="domain" description="Ketosynthase family 3 (KS3)" evidence="4">
    <location>
        <begin position="5"/>
        <end position="283"/>
    </location>
</feature>
<evidence type="ECO:0000313" key="6">
    <source>
        <dbReference type="Proteomes" id="UP000799324"/>
    </source>
</evidence>
<evidence type="ECO:0000256" key="2">
    <source>
        <dbReference type="ARBA" id="ARBA00022553"/>
    </source>
</evidence>
<dbReference type="InterPro" id="IPR016039">
    <property type="entry name" value="Thiolase-like"/>
</dbReference>
<sequence length="291" mass="32859">MAEPIAIIGSTCRFPGSVNTPSQLWNLLENPRDILGEVSEKRVDYSGIRRSYDHSYLLQDDIRRLDAAFFKINNKEPCAMDPQQRILLETVHQALESTRLQAAIPQRRRQRTQSASIINLSMVTDVGYVAKAQRANRSMEEHLRSKFYTPLSETEFHQSIMQAILAGRRDSGNAGITMGIRPFVDNPKATSRPSWYNNPRSYHMIVPMDDTSDGRKTPTPVHNLDKNFDYATTSSEAADAFQKLMCQKIEAMLKVPAARINIEAPLSSVGLDSPLAVEIRTWFLLVSMSRC</sequence>
<keyword evidence="1" id="KW-0596">Phosphopantetheine</keyword>
<dbReference type="PANTHER" id="PTHR43775:SF20">
    <property type="entry name" value="HYBRID PKS-NRPS SYNTHETASE APDA"/>
    <property type="match status" value="1"/>
</dbReference>
<dbReference type="OrthoDB" id="3934956at2759"/>
<dbReference type="PANTHER" id="PTHR43775">
    <property type="entry name" value="FATTY ACID SYNTHASE"/>
    <property type="match status" value="1"/>
</dbReference>
<evidence type="ECO:0000259" key="4">
    <source>
        <dbReference type="SMART" id="SM00825"/>
    </source>
</evidence>
<dbReference type="Proteomes" id="UP000799324">
    <property type="component" value="Unassembled WGS sequence"/>
</dbReference>
<dbReference type="GO" id="GO:0006633">
    <property type="term" value="P:fatty acid biosynthetic process"/>
    <property type="evidence" value="ECO:0007669"/>
    <property type="project" value="TreeGrafter"/>
</dbReference>
<keyword evidence="6" id="KW-1185">Reference proteome</keyword>
<dbReference type="EMBL" id="MU004682">
    <property type="protein sequence ID" value="KAF2647122.1"/>
    <property type="molecule type" value="Genomic_DNA"/>
</dbReference>
<dbReference type="SUPFAM" id="SSF47336">
    <property type="entry name" value="ACP-like"/>
    <property type="match status" value="1"/>
</dbReference>
<dbReference type="SMART" id="SM00825">
    <property type="entry name" value="PKS_KS"/>
    <property type="match status" value="1"/>
</dbReference>
<evidence type="ECO:0000313" key="5">
    <source>
        <dbReference type="EMBL" id="KAF2647122.1"/>
    </source>
</evidence>